<proteinExistence type="predicted"/>
<reference evidence="1 2" key="1">
    <citation type="submission" date="2020-12" db="EMBL/GenBank/DDBJ databases">
        <title>Vagococcus allomyrinae sp. nov. and Enterococcus lavae sp. nov., isolated from the larvae of Allomyrina dichotoma.</title>
        <authorList>
            <person name="Lee S.D."/>
        </authorList>
    </citation>
    <scope>NUCLEOTIDE SEQUENCE [LARGE SCALE GENOMIC DNA]</scope>
    <source>
        <strain evidence="1 2">BWM-S5</strain>
    </source>
</reference>
<organism evidence="1 2">
    <name type="scientific">Enterococcus larvae</name>
    <dbReference type="NCBI Taxonomy" id="2794352"/>
    <lineage>
        <taxon>Bacteria</taxon>
        <taxon>Bacillati</taxon>
        <taxon>Bacillota</taxon>
        <taxon>Bacilli</taxon>
        <taxon>Lactobacillales</taxon>
        <taxon>Enterococcaceae</taxon>
        <taxon>Enterococcus</taxon>
    </lineage>
</organism>
<evidence type="ECO:0000313" key="1">
    <source>
        <dbReference type="EMBL" id="MBP1045725.1"/>
    </source>
</evidence>
<protein>
    <submittedName>
        <fullName evidence="1">Uncharacterized protein</fullName>
    </submittedName>
</protein>
<comment type="caution">
    <text evidence="1">The sequence shown here is derived from an EMBL/GenBank/DDBJ whole genome shotgun (WGS) entry which is preliminary data.</text>
</comment>
<name>A0ABS4CH38_9ENTE</name>
<evidence type="ECO:0000313" key="2">
    <source>
        <dbReference type="Proteomes" id="UP000673375"/>
    </source>
</evidence>
<sequence>MTGRSKQDDFDCYYRGQGFIILKKAEEYQINWLVGAFGEEVSYPISAELVEKSMRSDRDAYEVMIYVQTGSCPLTAEKKEQANLAFLRRHPELLIKVPENQKKFNQKELKTLLARGKRVLEK</sequence>
<dbReference type="RefSeq" id="WP_209556512.1">
    <property type="nucleotide sequence ID" value="NZ_JAEDXU010000002.1"/>
</dbReference>
<keyword evidence="2" id="KW-1185">Reference proteome</keyword>
<dbReference type="Proteomes" id="UP000673375">
    <property type="component" value="Unassembled WGS sequence"/>
</dbReference>
<accession>A0ABS4CH38</accession>
<dbReference type="EMBL" id="JAEDXU010000002">
    <property type="protein sequence ID" value="MBP1045725.1"/>
    <property type="molecule type" value="Genomic_DNA"/>
</dbReference>
<gene>
    <name evidence="1" type="ORF">I6N96_05495</name>
</gene>